<feature type="transmembrane region" description="Helical" evidence="1">
    <location>
        <begin position="43"/>
        <end position="65"/>
    </location>
</feature>
<evidence type="ECO:0000256" key="1">
    <source>
        <dbReference type="SAM" id="Phobius"/>
    </source>
</evidence>
<evidence type="ECO:0000313" key="2">
    <source>
        <dbReference type="EMBL" id="ALG09391.1"/>
    </source>
</evidence>
<feature type="transmembrane region" description="Helical" evidence="1">
    <location>
        <begin position="77"/>
        <end position="110"/>
    </location>
</feature>
<proteinExistence type="predicted"/>
<dbReference type="KEGG" id="kphy:AOZ06_22970"/>
<dbReference type="STRING" id="860235.AOZ06_22970"/>
<organism evidence="2 3">
    <name type="scientific">Kibdelosporangium phytohabitans</name>
    <dbReference type="NCBI Taxonomy" id="860235"/>
    <lineage>
        <taxon>Bacteria</taxon>
        <taxon>Bacillati</taxon>
        <taxon>Actinomycetota</taxon>
        <taxon>Actinomycetes</taxon>
        <taxon>Pseudonocardiales</taxon>
        <taxon>Pseudonocardiaceae</taxon>
        <taxon>Kibdelosporangium</taxon>
    </lineage>
</organism>
<keyword evidence="3" id="KW-1185">Reference proteome</keyword>
<keyword evidence="1" id="KW-0812">Transmembrane</keyword>
<dbReference type="RefSeq" id="WP_054291295.1">
    <property type="nucleotide sequence ID" value="NZ_CP012752.1"/>
</dbReference>
<dbReference type="AlphaFoldDB" id="A0A0N7F3R8"/>
<dbReference type="Proteomes" id="UP000063699">
    <property type="component" value="Chromosome"/>
</dbReference>
<reference evidence="2 3" key="1">
    <citation type="submission" date="2015-07" db="EMBL/GenBank/DDBJ databases">
        <title>Genome sequencing of Kibdelosporangium phytohabitans.</title>
        <authorList>
            <person name="Qin S."/>
            <person name="Xing K."/>
        </authorList>
    </citation>
    <scope>NUCLEOTIDE SEQUENCE [LARGE SCALE GENOMIC DNA]</scope>
    <source>
        <strain evidence="2 3">KLBMP1111</strain>
    </source>
</reference>
<keyword evidence="1" id="KW-1133">Transmembrane helix</keyword>
<evidence type="ECO:0000313" key="3">
    <source>
        <dbReference type="Proteomes" id="UP000063699"/>
    </source>
</evidence>
<sequence length="193" mass="21555">MTNPWGTVVSAVRSRPHGRVSVTFTPQGWEVRRCPVAWDELRVWFWWSFGLSLVLAWIGAIPVFAFDAPKEVAFPFALPGALLLAGLLIYGLVAAVVEFFGSILVVFGLLTRKGRRRLFATPARTPQGLLMVLPAHAVVGARATHHWRRVVVTVRMVDGVEFRYSRFGMRRHRQALQSGFAGILGNRLQAQHA</sequence>
<protein>
    <submittedName>
        <fullName evidence="2">Uncharacterized protein</fullName>
    </submittedName>
</protein>
<gene>
    <name evidence="2" type="ORF">AOZ06_22970</name>
</gene>
<dbReference type="EMBL" id="CP012752">
    <property type="protein sequence ID" value="ALG09391.1"/>
    <property type="molecule type" value="Genomic_DNA"/>
</dbReference>
<dbReference type="OrthoDB" id="3683416at2"/>
<accession>A0A0N7F3R8</accession>
<keyword evidence="1" id="KW-0472">Membrane</keyword>
<name>A0A0N7F3R8_9PSEU</name>